<keyword evidence="1" id="KW-0812">Transmembrane</keyword>
<keyword evidence="1" id="KW-0472">Membrane</keyword>
<feature type="transmembrane region" description="Helical" evidence="1">
    <location>
        <begin position="187"/>
        <end position="203"/>
    </location>
</feature>
<reference evidence="2 3" key="1">
    <citation type="journal article" date="2008" name="Int. J. Syst. Evol. Microbiol.">
        <title>Description of Roseateles aquatilis sp. nov. and Roseateles terrae sp. nov., in the class Betaproteobacteria, and emended description of the genus Roseateles.</title>
        <authorList>
            <person name="Gomila M."/>
            <person name="Bowien B."/>
            <person name="Falsen E."/>
            <person name="Moore E.R."/>
            <person name="Lalucat J."/>
        </authorList>
    </citation>
    <scope>NUCLEOTIDE SEQUENCE [LARGE SCALE GENOMIC DNA]</scope>
    <source>
        <strain evidence="2 3">CCUG 48205</strain>
    </source>
</reference>
<dbReference type="RefSeq" id="WP_088387139.1">
    <property type="nucleotide sequence ID" value="NZ_NIOF01000013.1"/>
</dbReference>
<evidence type="ECO:0000256" key="1">
    <source>
        <dbReference type="SAM" id="Phobius"/>
    </source>
</evidence>
<evidence type="ECO:0000313" key="3">
    <source>
        <dbReference type="Proteomes" id="UP000197468"/>
    </source>
</evidence>
<feature type="transmembrane region" description="Helical" evidence="1">
    <location>
        <begin position="93"/>
        <end position="112"/>
    </location>
</feature>
<feature type="transmembrane region" description="Helical" evidence="1">
    <location>
        <begin position="14"/>
        <end position="33"/>
    </location>
</feature>
<dbReference type="AlphaFoldDB" id="A0A2D0AM39"/>
<keyword evidence="1" id="KW-1133">Transmembrane helix</keyword>
<proteinExistence type="predicted"/>
<dbReference type="Proteomes" id="UP000197468">
    <property type="component" value="Unassembled WGS sequence"/>
</dbReference>
<protein>
    <recommendedName>
        <fullName evidence="4">Cell wall polymerase</fullName>
    </recommendedName>
</protein>
<sequence>MAAEVECIAGDREALFFAVGCLRLMAAMAVTSAATPLRVGLVCGCAATLLGCAVMWSMGAPRNYVVLNGASLLLACGVMAWKPARTLALSRPLAPIAFGLVMLATALFGVEVDDTARWLVLGPLRLQPSLVLVPMMVVILAARPTRAASLGVCLAALALALQADVALSTAVLMALLPLILRRRSSTLLIWLVATWAAAVHRASSSADAPFVDGIVAMAFGSSVFQGTLLCAGLAALIVPALWFRREDGAQTSTALASFGCFWGGLAVASLLCHGGAPLVSFGGSAVLGYFLSLGSLPVPEPRTPAIEDT</sequence>
<feature type="transmembrane region" description="Helical" evidence="1">
    <location>
        <begin position="223"/>
        <end position="243"/>
    </location>
</feature>
<feature type="transmembrane region" description="Helical" evidence="1">
    <location>
        <begin position="39"/>
        <end position="57"/>
    </location>
</feature>
<feature type="transmembrane region" description="Helical" evidence="1">
    <location>
        <begin position="148"/>
        <end position="175"/>
    </location>
</feature>
<comment type="caution">
    <text evidence="2">The sequence shown here is derived from an EMBL/GenBank/DDBJ whole genome shotgun (WGS) entry which is preliminary data.</text>
</comment>
<evidence type="ECO:0000313" key="2">
    <source>
        <dbReference type="EMBL" id="OWQ85292.1"/>
    </source>
</evidence>
<keyword evidence="3" id="KW-1185">Reference proteome</keyword>
<feature type="transmembrane region" description="Helical" evidence="1">
    <location>
        <begin position="64"/>
        <end position="81"/>
    </location>
</feature>
<dbReference type="OrthoDB" id="5520726at2"/>
<accession>A0A2D0AM39</accession>
<evidence type="ECO:0008006" key="4">
    <source>
        <dbReference type="Google" id="ProtNLM"/>
    </source>
</evidence>
<name>A0A2D0AM39_9BURK</name>
<feature type="transmembrane region" description="Helical" evidence="1">
    <location>
        <begin position="124"/>
        <end position="142"/>
    </location>
</feature>
<gene>
    <name evidence="2" type="ORF">CDN99_22390</name>
</gene>
<dbReference type="EMBL" id="NIOF01000013">
    <property type="protein sequence ID" value="OWQ85292.1"/>
    <property type="molecule type" value="Genomic_DNA"/>
</dbReference>
<feature type="transmembrane region" description="Helical" evidence="1">
    <location>
        <begin position="255"/>
        <end position="276"/>
    </location>
</feature>
<organism evidence="2 3">
    <name type="scientific">Roseateles aquatilis</name>
    <dbReference type="NCBI Taxonomy" id="431061"/>
    <lineage>
        <taxon>Bacteria</taxon>
        <taxon>Pseudomonadati</taxon>
        <taxon>Pseudomonadota</taxon>
        <taxon>Betaproteobacteria</taxon>
        <taxon>Burkholderiales</taxon>
        <taxon>Sphaerotilaceae</taxon>
        <taxon>Roseateles</taxon>
    </lineage>
</organism>